<dbReference type="SUPFAM" id="SSF53271">
    <property type="entry name" value="PRTase-like"/>
    <property type="match status" value="1"/>
</dbReference>
<dbReference type="InterPro" id="IPR000836">
    <property type="entry name" value="PRTase_dom"/>
</dbReference>
<name>A0A0W8I5Y1_9MICO</name>
<keyword evidence="5" id="KW-1185">Reference proteome</keyword>
<dbReference type="AlphaFoldDB" id="A0A0W8I5Y1"/>
<evidence type="ECO:0000256" key="2">
    <source>
        <dbReference type="SAM" id="MobiDB-lite"/>
    </source>
</evidence>
<accession>A0A0W8I5Y1</accession>
<dbReference type="InterPro" id="IPR029057">
    <property type="entry name" value="PRTase-like"/>
</dbReference>
<dbReference type="PANTHER" id="PTHR47505">
    <property type="entry name" value="DNA UTILIZATION PROTEIN YHGH"/>
    <property type="match status" value="1"/>
</dbReference>
<feature type="compositionally biased region" description="Basic and acidic residues" evidence="2">
    <location>
        <begin position="234"/>
        <end position="249"/>
    </location>
</feature>
<comment type="caution">
    <text evidence="4">The sequence shown here is derived from an EMBL/GenBank/DDBJ whole genome shotgun (WGS) entry which is preliminary data.</text>
</comment>
<dbReference type="Pfam" id="PF00156">
    <property type="entry name" value="Pribosyltran"/>
    <property type="match status" value="1"/>
</dbReference>
<proteinExistence type="inferred from homology"/>
<gene>
    <name evidence="4" type="ORF">AVL62_02535</name>
</gene>
<organism evidence="4 5">
    <name type="scientific">Serinicoccus chungangensis</name>
    <dbReference type="NCBI Taxonomy" id="767452"/>
    <lineage>
        <taxon>Bacteria</taxon>
        <taxon>Bacillati</taxon>
        <taxon>Actinomycetota</taxon>
        <taxon>Actinomycetes</taxon>
        <taxon>Micrococcales</taxon>
        <taxon>Ornithinimicrobiaceae</taxon>
        <taxon>Serinicoccus</taxon>
    </lineage>
</organism>
<sequence length="249" mass="25279">MPWRPGEDLRALLELVAPSGCAGCGRAGRRLCPDCLGELRATGPRPWRPTPCPPGFPPTWSGPAYDGALPSLVVAWKEQDRVDLTAALGEVLRAAMTAALEGSPEHRDALGAGRPVAVVPAPSAPASTRARGRSPVRELAVVAAGTRRAVVPALVLARAVADQAGLSAAQRAANLDGAVRVRTGLAGALAGVPCVVVDDVVTTGATLAECARALRRAGAGGVVAATVAATARRGRADPRPDLSRAGEPD</sequence>
<dbReference type="Proteomes" id="UP000054837">
    <property type="component" value="Unassembled WGS sequence"/>
</dbReference>
<dbReference type="STRING" id="767452.AVL62_02535"/>
<protein>
    <recommendedName>
        <fullName evidence="3">Phosphoribosyltransferase domain-containing protein</fullName>
    </recommendedName>
</protein>
<reference evidence="4 5" key="1">
    <citation type="submission" date="2015-12" db="EMBL/GenBank/DDBJ databases">
        <title>Serinicoccus chungangenesis strain CD08_5 genome sequencing and assembly.</title>
        <authorList>
            <person name="Chander A.M."/>
            <person name="Kaur G."/>
            <person name="Nair G.R."/>
            <person name="Dhawan D.K."/>
            <person name="Kochhar R.K."/>
            <person name="Mayilraj S."/>
            <person name="Bhadada S.K."/>
        </authorList>
    </citation>
    <scope>NUCLEOTIDE SEQUENCE [LARGE SCALE GENOMIC DNA]</scope>
    <source>
        <strain evidence="4 5">CD08_5</strain>
    </source>
</reference>
<dbReference type="OrthoDB" id="5244859at2"/>
<dbReference type="EMBL" id="LQBL01000028">
    <property type="protein sequence ID" value="KUG53672.1"/>
    <property type="molecule type" value="Genomic_DNA"/>
</dbReference>
<evidence type="ECO:0000313" key="4">
    <source>
        <dbReference type="EMBL" id="KUG53672.1"/>
    </source>
</evidence>
<feature type="domain" description="Phosphoribosyltransferase" evidence="3">
    <location>
        <begin position="146"/>
        <end position="233"/>
    </location>
</feature>
<evidence type="ECO:0000256" key="1">
    <source>
        <dbReference type="ARBA" id="ARBA00008007"/>
    </source>
</evidence>
<dbReference type="Gene3D" id="3.40.50.2020">
    <property type="match status" value="1"/>
</dbReference>
<dbReference type="RefSeq" id="WP_058891680.1">
    <property type="nucleotide sequence ID" value="NZ_LQBL01000028.1"/>
</dbReference>
<dbReference type="PANTHER" id="PTHR47505:SF1">
    <property type="entry name" value="DNA UTILIZATION PROTEIN YHGH"/>
    <property type="match status" value="1"/>
</dbReference>
<evidence type="ECO:0000313" key="5">
    <source>
        <dbReference type="Proteomes" id="UP000054837"/>
    </source>
</evidence>
<evidence type="ECO:0000259" key="3">
    <source>
        <dbReference type="Pfam" id="PF00156"/>
    </source>
</evidence>
<comment type="similarity">
    <text evidence="1">Belongs to the ComF/GntX family.</text>
</comment>
<feature type="region of interest" description="Disordered" evidence="2">
    <location>
        <begin position="230"/>
        <end position="249"/>
    </location>
</feature>
<dbReference type="InterPro" id="IPR051910">
    <property type="entry name" value="ComF/GntX_DNA_util-trans"/>
</dbReference>